<keyword evidence="2" id="KW-1185">Reference proteome</keyword>
<comment type="caution">
    <text evidence="1">The sequence shown here is derived from an EMBL/GenBank/DDBJ whole genome shotgun (WGS) entry which is preliminary data.</text>
</comment>
<evidence type="ECO:0000313" key="1">
    <source>
        <dbReference type="EMBL" id="RNA02549.1"/>
    </source>
</evidence>
<accession>A0A3M7PUC9</accession>
<evidence type="ECO:0000313" key="2">
    <source>
        <dbReference type="Proteomes" id="UP000276133"/>
    </source>
</evidence>
<gene>
    <name evidence="1" type="ORF">BpHYR1_023207</name>
</gene>
<reference evidence="1 2" key="1">
    <citation type="journal article" date="2018" name="Sci. Rep.">
        <title>Genomic signatures of local adaptation to the degree of environmental predictability in rotifers.</title>
        <authorList>
            <person name="Franch-Gras L."/>
            <person name="Hahn C."/>
            <person name="Garcia-Roger E.M."/>
            <person name="Carmona M.J."/>
            <person name="Serra M."/>
            <person name="Gomez A."/>
        </authorList>
    </citation>
    <scope>NUCLEOTIDE SEQUENCE [LARGE SCALE GENOMIC DNA]</scope>
    <source>
        <strain evidence="1">HYR1</strain>
    </source>
</reference>
<organism evidence="1 2">
    <name type="scientific">Brachionus plicatilis</name>
    <name type="common">Marine rotifer</name>
    <name type="synonym">Brachionus muelleri</name>
    <dbReference type="NCBI Taxonomy" id="10195"/>
    <lineage>
        <taxon>Eukaryota</taxon>
        <taxon>Metazoa</taxon>
        <taxon>Spiralia</taxon>
        <taxon>Gnathifera</taxon>
        <taxon>Rotifera</taxon>
        <taxon>Eurotatoria</taxon>
        <taxon>Monogononta</taxon>
        <taxon>Pseudotrocha</taxon>
        <taxon>Ploima</taxon>
        <taxon>Brachionidae</taxon>
        <taxon>Brachionus</taxon>
    </lineage>
</organism>
<dbReference type="AlphaFoldDB" id="A0A3M7PUC9"/>
<protein>
    <submittedName>
        <fullName evidence="1">Uncharacterized protein</fullName>
    </submittedName>
</protein>
<proteinExistence type="predicted"/>
<sequence>MCDFVLARSSLNYSDLSLQLNPRQLKIFYRNSNTNNSILDKFIDYQIFIKDLRSKRIHLEKDLLEMNRLMPGQSIRSD</sequence>
<dbReference type="EMBL" id="REGN01008843">
    <property type="protein sequence ID" value="RNA02549.1"/>
    <property type="molecule type" value="Genomic_DNA"/>
</dbReference>
<dbReference type="Proteomes" id="UP000276133">
    <property type="component" value="Unassembled WGS sequence"/>
</dbReference>
<name>A0A3M7PUC9_BRAPC</name>